<sequence>MTSLGEFVGINSKQNQQPPPLKAGTAKPLATDFGRPTKASDSHYARPPPASTPSASRPQLAKNLILNQDGKGSLMNLLWDRSTNSKSYWLRRKFGNPTLSFEVQINPNVVEMIDFPNKEGERPLDCFVGDIAVQDSSFHTSLYNISMLSE</sequence>
<evidence type="ECO:0000313" key="2">
    <source>
        <dbReference type="EMBL" id="VFU31825.1"/>
    </source>
</evidence>
<reference evidence="2" key="1">
    <citation type="submission" date="2019-03" db="EMBL/GenBank/DDBJ databases">
        <authorList>
            <person name="Mank J."/>
            <person name="Almeida P."/>
        </authorList>
    </citation>
    <scope>NUCLEOTIDE SEQUENCE</scope>
    <source>
        <strain evidence="2">78183</strain>
    </source>
</reference>
<evidence type="ECO:0000256" key="1">
    <source>
        <dbReference type="SAM" id="MobiDB-lite"/>
    </source>
</evidence>
<gene>
    <name evidence="2" type="ORF">SVIM_LOCUS137011</name>
</gene>
<proteinExistence type="predicted"/>
<organism evidence="2">
    <name type="scientific">Salix viminalis</name>
    <name type="common">Common osier</name>
    <name type="synonym">Basket willow</name>
    <dbReference type="NCBI Taxonomy" id="40686"/>
    <lineage>
        <taxon>Eukaryota</taxon>
        <taxon>Viridiplantae</taxon>
        <taxon>Streptophyta</taxon>
        <taxon>Embryophyta</taxon>
        <taxon>Tracheophyta</taxon>
        <taxon>Spermatophyta</taxon>
        <taxon>Magnoliopsida</taxon>
        <taxon>eudicotyledons</taxon>
        <taxon>Gunneridae</taxon>
        <taxon>Pentapetalae</taxon>
        <taxon>rosids</taxon>
        <taxon>fabids</taxon>
        <taxon>Malpighiales</taxon>
        <taxon>Salicaceae</taxon>
        <taxon>Saliceae</taxon>
        <taxon>Salix</taxon>
    </lineage>
</organism>
<protein>
    <submittedName>
        <fullName evidence="2">Uncharacterized protein</fullName>
    </submittedName>
</protein>
<name>A0A6N2KUC7_SALVM</name>
<feature type="region of interest" description="Disordered" evidence="1">
    <location>
        <begin position="1"/>
        <end position="60"/>
    </location>
</feature>
<dbReference type="AlphaFoldDB" id="A0A6N2KUC7"/>
<dbReference type="EMBL" id="CAADRP010000779">
    <property type="protein sequence ID" value="VFU31825.1"/>
    <property type="molecule type" value="Genomic_DNA"/>
</dbReference>
<accession>A0A6N2KUC7</accession>